<dbReference type="SMART" id="SM00827">
    <property type="entry name" value="PKS_AT"/>
    <property type="match status" value="1"/>
</dbReference>
<dbReference type="InterPro" id="IPR020841">
    <property type="entry name" value="PKS_Beta-ketoAc_synthase_dom"/>
</dbReference>
<dbReference type="InterPro" id="IPR018201">
    <property type="entry name" value="Ketoacyl_synth_AS"/>
</dbReference>
<dbReference type="Gene3D" id="3.30.70.3290">
    <property type="match status" value="1"/>
</dbReference>
<dbReference type="InterPro" id="IPR016035">
    <property type="entry name" value="Acyl_Trfase/lysoPLipase"/>
</dbReference>
<dbReference type="Pfam" id="PF00550">
    <property type="entry name" value="PP-binding"/>
    <property type="match status" value="1"/>
</dbReference>
<dbReference type="CDD" id="cd00833">
    <property type="entry name" value="PKS"/>
    <property type="match status" value="1"/>
</dbReference>
<dbReference type="Pfam" id="PF02801">
    <property type="entry name" value="Ketoacyl-synt_C"/>
    <property type="match status" value="1"/>
</dbReference>
<dbReference type="FunFam" id="3.40.366.10:FF:000002">
    <property type="entry name" value="Probable polyketide synthase 2"/>
    <property type="match status" value="1"/>
</dbReference>
<dbReference type="SMART" id="SM00823">
    <property type="entry name" value="PKS_PP"/>
    <property type="match status" value="1"/>
</dbReference>
<dbReference type="InterPro" id="IPR016039">
    <property type="entry name" value="Thiolase-like"/>
</dbReference>
<dbReference type="Gene3D" id="3.40.47.10">
    <property type="match status" value="1"/>
</dbReference>
<dbReference type="SMART" id="SM01294">
    <property type="entry name" value="PKS_PP_betabranch"/>
    <property type="match status" value="1"/>
</dbReference>
<dbReference type="PANTHER" id="PTHR43775:SF37">
    <property type="entry name" value="SI:DKEY-61P9.11"/>
    <property type="match status" value="1"/>
</dbReference>
<dbReference type="GO" id="GO:0031177">
    <property type="term" value="F:phosphopantetheine binding"/>
    <property type="evidence" value="ECO:0007669"/>
    <property type="project" value="InterPro"/>
</dbReference>
<evidence type="ECO:0000256" key="6">
    <source>
        <dbReference type="SAM" id="MobiDB-lite"/>
    </source>
</evidence>
<dbReference type="InterPro" id="IPR050091">
    <property type="entry name" value="PKS_NRPS_Biosynth_Enz"/>
</dbReference>
<feature type="domain" description="Carrier" evidence="7">
    <location>
        <begin position="984"/>
        <end position="1058"/>
    </location>
</feature>
<dbReference type="InterPro" id="IPR016036">
    <property type="entry name" value="Malonyl_transacylase_ACP-bd"/>
</dbReference>
<dbReference type="InterPro" id="IPR014031">
    <property type="entry name" value="Ketoacyl_synth_C"/>
</dbReference>
<dbReference type="PROSITE" id="PS50075">
    <property type="entry name" value="CARRIER"/>
    <property type="match status" value="1"/>
</dbReference>
<evidence type="ECO:0000256" key="1">
    <source>
        <dbReference type="ARBA" id="ARBA00022450"/>
    </source>
</evidence>
<dbReference type="InterPro" id="IPR032821">
    <property type="entry name" value="PKS_assoc"/>
</dbReference>
<dbReference type="GO" id="GO:0033068">
    <property type="term" value="P:macrolide biosynthetic process"/>
    <property type="evidence" value="ECO:0007669"/>
    <property type="project" value="UniProtKB-ARBA"/>
</dbReference>
<dbReference type="RefSeq" id="WP_069924449.1">
    <property type="nucleotide sequence ID" value="NZ_MEHK01000002.1"/>
</dbReference>
<evidence type="ECO:0000313" key="9">
    <source>
        <dbReference type="EMBL" id="OEJ22399.1"/>
    </source>
</evidence>
<gene>
    <name evidence="9" type="ORF">BGK67_33160</name>
</gene>
<dbReference type="InterPro" id="IPR009081">
    <property type="entry name" value="PP-bd_ACP"/>
</dbReference>
<dbReference type="Pfam" id="PF00698">
    <property type="entry name" value="Acyl_transf_1"/>
    <property type="match status" value="1"/>
</dbReference>
<evidence type="ECO:0000256" key="4">
    <source>
        <dbReference type="ARBA" id="ARBA00023194"/>
    </source>
</evidence>
<dbReference type="Gene3D" id="1.10.1200.10">
    <property type="entry name" value="ACP-like"/>
    <property type="match status" value="1"/>
</dbReference>
<dbReference type="InterPro" id="IPR036736">
    <property type="entry name" value="ACP-like_sf"/>
</dbReference>
<evidence type="ECO:0000256" key="3">
    <source>
        <dbReference type="ARBA" id="ARBA00022679"/>
    </source>
</evidence>
<feature type="compositionally biased region" description="Low complexity" evidence="6">
    <location>
        <begin position="1083"/>
        <end position="1096"/>
    </location>
</feature>
<keyword evidence="3" id="KW-0808">Transferase</keyword>
<keyword evidence="4" id="KW-0045">Antibiotic biosynthesis</keyword>
<dbReference type="InterPro" id="IPR001227">
    <property type="entry name" value="Ac_transferase_dom_sf"/>
</dbReference>
<dbReference type="InterPro" id="IPR014043">
    <property type="entry name" value="Acyl_transferase_dom"/>
</dbReference>
<dbReference type="AlphaFoldDB" id="A0A1E5P003"/>
<dbReference type="SUPFAM" id="SSF53901">
    <property type="entry name" value="Thiolase-like"/>
    <property type="match status" value="1"/>
</dbReference>
<keyword evidence="10" id="KW-1185">Reference proteome</keyword>
<dbReference type="SUPFAM" id="SSF47336">
    <property type="entry name" value="ACP-like"/>
    <property type="match status" value="1"/>
</dbReference>
<accession>A0A1E5P003</accession>
<dbReference type="SUPFAM" id="SSF55048">
    <property type="entry name" value="Probable ACP-binding domain of malonyl-CoA ACP transacylase"/>
    <property type="match status" value="1"/>
</dbReference>
<keyword evidence="5" id="KW-0012">Acyltransferase</keyword>
<dbReference type="GO" id="GO:0004315">
    <property type="term" value="F:3-oxoacyl-[acyl-carrier-protein] synthase activity"/>
    <property type="evidence" value="ECO:0007669"/>
    <property type="project" value="InterPro"/>
</dbReference>
<dbReference type="PANTHER" id="PTHR43775">
    <property type="entry name" value="FATTY ACID SYNTHASE"/>
    <property type="match status" value="1"/>
</dbReference>
<dbReference type="InterPro" id="IPR014030">
    <property type="entry name" value="Ketoacyl_synth_N"/>
</dbReference>
<dbReference type="Gene3D" id="3.40.366.10">
    <property type="entry name" value="Malonyl-Coenzyme A Acyl Carrier Protein, domain 2"/>
    <property type="match status" value="1"/>
</dbReference>
<dbReference type="Pfam" id="PF16197">
    <property type="entry name" value="KAsynt_C_assoc"/>
    <property type="match status" value="1"/>
</dbReference>
<feature type="domain" description="Ketosynthase family 3 (KS3)" evidence="8">
    <location>
        <begin position="41"/>
        <end position="466"/>
    </location>
</feature>
<protein>
    <submittedName>
        <fullName evidence="9">Uncharacterized protein</fullName>
    </submittedName>
</protein>
<dbReference type="GO" id="GO:0006633">
    <property type="term" value="P:fatty acid biosynthetic process"/>
    <property type="evidence" value="ECO:0007669"/>
    <property type="project" value="InterPro"/>
</dbReference>
<dbReference type="Proteomes" id="UP000095705">
    <property type="component" value="Unassembled WGS sequence"/>
</dbReference>
<dbReference type="Pfam" id="PF00109">
    <property type="entry name" value="ketoacyl-synt"/>
    <property type="match status" value="1"/>
</dbReference>
<organism evidence="9 10">
    <name type="scientific">Streptomyces subrutilus</name>
    <dbReference type="NCBI Taxonomy" id="36818"/>
    <lineage>
        <taxon>Bacteria</taxon>
        <taxon>Bacillati</taxon>
        <taxon>Actinomycetota</taxon>
        <taxon>Actinomycetes</taxon>
        <taxon>Kitasatosporales</taxon>
        <taxon>Streptomycetaceae</taxon>
        <taxon>Streptomyces</taxon>
    </lineage>
</organism>
<proteinExistence type="predicted"/>
<name>A0A1E5P003_9ACTN</name>
<dbReference type="PROSITE" id="PS00606">
    <property type="entry name" value="KS3_1"/>
    <property type="match status" value="1"/>
</dbReference>
<sequence>MSSSTVGTAPAEDRSGDALVKALSAVRMLRGRLDALEQKRHEPIAIVGIGCRLPGGVTSPGAFWQMISSGTDAITGVPGDRWDADAYYDPDPDAPGRTTMRFGGFIDGVDRFDPYFFGISPREAARMDPQQRHFLEVAWEALEDAGLPRERLQGSATGVFVGANATDYLQMQLEDPAGLDTYTVVGGTNCIISNRLSYQLDLRGPSMTVDTACSSSLVAVHLACQSLRTQECSTAVAAGMNLILSPTMTVAHSKGLPLAPDGRCKTFDAKADGYTRGEGVGVLVLKRLSDATRDGDRIWAVIRGSAVNQDGLTNGLTAPSGLSQRDVIRAALRSARLEPSQVTLLEAHGTGTSLGDPIEVEALHEVYGTADADGGSCVLGSVKTNIGHLEAGAGLAGLIKVALSIHHRAIAPNLHLEEVNPHISLGGGRLRIPTEAASWDEPAERRHGAVSSFGAGGTNAHVVLGPAPQDDEAPRPDDAPRAAAPEVPQAAQGPWLLPVYAGTADALVPMARAWRDHLQDRQTRQEPFAALVHGAATRRTRHAHRLAVAASTHAEAAERLDMWLADKSPASVVTGRTGGDISDKVVFVFPGQGAQRAGMGRELMRVCPVFRAAVTECDEAFRRWTDGGFSVIDTIMGLEDGAPLERIDVIQPALFAIAVGLAARARAFGVEPDAVVGHSMGEVAAAHVAGVLSLDDAARVICRRSFLLRRISGQGAMLVAGLPFDQAAEFVADHSDRVSVAVSNSPTSTVLSGDPEVLAELAGALEARNVFCRHVKVDVASHSPQVDALRADLLAELKGIEPRAGRVPVLSTVTGDLCDGSGFDAEYWAGNLREPVLFWDAVGSLIDSDHGVFVEMSPHPTLLSAVEQAFEHSGREGLALPSMRRDEPEAHGLLEILGSLHAHGLPARLAQLLPAAPARPVPLPSYAWQHESFWFRASGSAGPVPLDADAARAADEPDNADGRGQLPALVAAVAAAEPGEARTELVRAQVTAAVAATLELSTDRVDRTAGFFQMGMDSTLARDARVRLEGLLGRRLPATVMFEHPSVEALSAHLLVLAERAAAEAGPQAAAAAPAAPAPAPVHAVIPAPQAPSDLSGSEDDTSLDDLSEAELLAVLAAESGSTTPAAGAAR</sequence>
<dbReference type="FunFam" id="3.40.47.10:FF:000019">
    <property type="entry name" value="Polyketide synthase type I"/>
    <property type="match status" value="1"/>
</dbReference>
<evidence type="ECO:0000259" key="7">
    <source>
        <dbReference type="PROSITE" id="PS50075"/>
    </source>
</evidence>
<reference evidence="9 10" key="1">
    <citation type="submission" date="2016-08" db="EMBL/GenBank/DDBJ databases">
        <title>The complete genome of Streptomyces subrutilus 10-1-1.</title>
        <authorList>
            <person name="Chen X."/>
        </authorList>
    </citation>
    <scope>NUCLEOTIDE SEQUENCE [LARGE SCALE GENOMIC DNA]</scope>
    <source>
        <strain evidence="9 10">10-1-1</strain>
    </source>
</reference>
<dbReference type="PROSITE" id="PS52004">
    <property type="entry name" value="KS3_2"/>
    <property type="match status" value="1"/>
</dbReference>
<dbReference type="SUPFAM" id="SSF52151">
    <property type="entry name" value="FabD/lysophospholipase-like"/>
    <property type="match status" value="1"/>
</dbReference>
<feature type="region of interest" description="Disordered" evidence="6">
    <location>
        <begin position="1083"/>
        <end position="1104"/>
    </location>
</feature>
<evidence type="ECO:0000256" key="2">
    <source>
        <dbReference type="ARBA" id="ARBA00022553"/>
    </source>
</evidence>
<keyword evidence="2" id="KW-0597">Phosphoprotein</keyword>
<comment type="caution">
    <text evidence="9">The sequence shown here is derived from an EMBL/GenBank/DDBJ whole genome shotgun (WGS) entry which is preliminary data.</text>
</comment>
<evidence type="ECO:0000313" key="10">
    <source>
        <dbReference type="Proteomes" id="UP000095705"/>
    </source>
</evidence>
<feature type="region of interest" description="Disordered" evidence="6">
    <location>
        <begin position="463"/>
        <end position="488"/>
    </location>
</feature>
<evidence type="ECO:0000256" key="5">
    <source>
        <dbReference type="ARBA" id="ARBA00023315"/>
    </source>
</evidence>
<dbReference type="STRING" id="36818.BGK67_33160"/>
<dbReference type="EMBL" id="MEHK01000002">
    <property type="protein sequence ID" value="OEJ22399.1"/>
    <property type="molecule type" value="Genomic_DNA"/>
</dbReference>
<evidence type="ECO:0000259" key="8">
    <source>
        <dbReference type="PROSITE" id="PS52004"/>
    </source>
</evidence>
<keyword evidence="1" id="KW-0596">Phosphopantetheine</keyword>
<dbReference type="SMART" id="SM00825">
    <property type="entry name" value="PKS_KS"/>
    <property type="match status" value="1"/>
</dbReference>
<dbReference type="InterPro" id="IPR020806">
    <property type="entry name" value="PKS_PP-bd"/>
</dbReference>
<dbReference type="OrthoDB" id="9778690at2"/>
<dbReference type="GO" id="GO:0004312">
    <property type="term" value="F:fatty acid synthase activity"/>
    <property type="evidence" value="ECO:0007669"/>
    <property type="project" value="TreeGrafter"/>
</dbReference>